<name>A0A918AX85_9ACTN</name>
<comment type="caution">
    <text evidence="2">The sequence shown here is derived from an EMBL/GenBank/DDBJ whole genome shotgun (WGS) entry which is preliminary data.</text>
</comment>
<gene>
    <name evidence="2" type="ORF">GCM10010249_14560</name>
</gene>
<protein>
    <submittedName>
        <fullName evidence="2">Uncharacterized protein</fullName>
    </submittedName>
</protein>
<keyword evidence="3" id="KW-1185">Reference proteome</keyword>
<dbReference type="EMBL" id="BMSV01000002">
    <property type="protein sequence ID" value="GGP97233.1"/>
    <property type="molecule type" value="Genomic_DNA"/>
</dbReference>
<organism evidence="2 3">
    <name type="scientific">Streptomyces roseolilacinus</name>
    <dbReference type="NCBI Taxonomy" id="66904"/>
    <lineage>
        <taxon>Bacteria</taxon>
        <taxon>Bacillati</taxon>
        <taxon>Actinomycetota</taxon>
        <taxon>Actinomycetes</taxon>
        <taxon>Kitasatosporales</taxon>
        <taxon>Streptomycetaceae</taxon>
        <taxon>Streptomyces</taxon>
    </lineage>
</organism>
<evidence type="ECO:0000313" key="3">
    <source>
        <dbReference type="Proteomes" id="UP000654123"/>
    </source>
</evidence>
<feature type="region of interest" description="Disordered" evidence="1">
    <location>
        <begin position="1"/>
        <end position="38"/>
    </location>
</feature>
<accession>A0A918AX85</accession>
<reference evidence="2" key="2">
    <citation type="submission" date="2020-09" db="EMBL/GenBank/DDBJ databases">
        <authorList>
            <person name="Sun Q."/>
            <person name="Ohkuma M."/>
        </authorList>
    </citation>
    <scope>NUCLEOTIDE SEQUENCE</scope>
    <source>
        <strain evidence="2">JCM 4335</strain>
    </source>
</reference>
<proteinExistence type="predicted"/>
<dbReference type="AlphaFoldDB" id="A0A918AX85"/>
<reference evidence="2" key="1">
    <citation type="journal article" date="2014" name="Int. J. Syst. Evol. Microbiol.">
        <title>Complete genome sequence of Corynebacterium casei LMG S-19264T (=DSM 44701T), isolated from a smear-ripened cheese.</title>
        <authorList>
            <consortium name="US DOE Joint Genome Institute (JGI-PGF)"/>
            <person name="Walter F."/>
            <person name="Albersmeier A."/>
            <person name="Kalinowski J."/>
            <person name="Ruckert C."/>
        </authorList>
    </citation>
    <scope>NUCLEOTIDE SEQUENCE</scope>
    <source>
        <strain evidence="2">JCM 4335</strain>
    </source>
</reference>
<sequence length="66" mass="6762">MREREGDGLTDPGMPGSVRSGYRTGVPAGGPGGRQMRTRAAGLPVPVAMTPRPFQSAVAPAPVMLS</sequence>
<dbReference type="Proteomes" id="UP000654123">
    <property type="component" value="Unassembled WGS sequence"/>
</dbReference>
<evidence type="ECO:0000256" key="1">
    <source>
        <dbReference type="SAM" id="MobiDB-lite"/>
    </source>
</evidence>
<evidence type="ECO:0000313" key="2">
    <source>
        <dbReference type="EMBL" id="GGP97233.1"/>
    </source>
</evidence>